<dbReference type="RefSeq" id="WP_071551831.1">
    <property type="nucleotide sequence ID" value="NZ_CP017886.1"/>
</dbReference>
<protein>
    <submittedName>
        <fullName evidence="1">Uncharacterized protein</fullName>
    </submittedName>
</protein>
<proteinExistence type="predicted"/>
<evidence type="ECO:0000313" key="2">
    <source>
        <dbReference type="Proteomes" id="UP000182567"/>
    </source>
</evidence>
<dbReference type="Proteomes" id="UP000182567">
    <property type="component" value="Chromosome"/>
</dbReference>
<name>A0A1J0EJ29_9PSED</name>
<dbReference type="EMBL" id="CP017886">
    <property type="protein sequence ID" value="APC15915.1"/>
    <property type="molecule type" value="Genomic_DNA"/>
</dbReference>
<reference evidence="2" key="1">
    <citation type="submission" date="2016-10" db="EMBL/GenBank/DDBJ databases">
        <title>Pseudomonas frederiksbergensis ERGS4:02 complete genome.</title>
        <authorList>
            <person name="Kumar R."/>
            <person name="Acharya V."/>
            <person name="Singh D."/>
        </authorList>
    </citation>
    <scope>NUCLEOTIDE SEQUENCE [LARGE SCALE GENOMIC DNA]</scope>
    <source>
        <strain evidence="2">ERGS4:02</strain>
    </source>
</reference>
<sequence length="125" mass="13732">MSFSIPMLTQFPVSTPAKETTVTLSSLSGALKVQIPDSDEIPANWGVYLILGADYESPDWAGPEEPTGVYDDACDDLIKVTGVELEVPEAELEKYKNSTIELRYKFSDESSLTPCSEPVVLRIED</sequence>
<gene>
    <name evidence="1" type="ORF">BLL42_09265</name>
</gene>
<dbReference type="AlphaFoldDB" id="A0A1J0EJ29"/>
<dbReference type="OrthoDB" id="7028706at2"/>
<dbReference type="GeneID" id="46908423"/>
<evidence type="ECO:0000313" key="1">
    <source>
        <dbReference type="EMBL" id="APC15915.1"/>
    </source>
</evidence>
<organism evidence="1 2">
    <name type="scientific">Pseudomonas frederiksbergensis</name>
    <dbReference type="NCBI Taxonomy" id="104087"/>
    <lineage>
        <taxon>Bacteria</taxon>
        <taxon>Pseudomonadati</taxon>
        <taxon>Pseudomonadota</taxon>
        <taxon>Gammaproteobacteria</taxon>
        <taxon>Pseudomonadales</taxon>
        <taxon>Pseudomonadaceae</taxon>
        <taxon>Pseudomonas</taxon>
    </lineage>
</organism>
<accession>A0A1J0EJ29</accession>